<proteinExistence type="predicted"/>
<name>A0A167ZR27_9HYPO</name>
<feature type="region of interest" description="Disordered" evidence="1">
    <location>
        <begin position="227"/>
        <end position="258"/>
    </location>
</feature>
<dbReference type="Pfam" id="PF06985">
    <property type="entry name" value="HET"/>
    <property type="match status" value="1"/>
</dbReference>
<sequence>MAESLTPAPQGDRPNLERRPSKNPLRNMMQHLTVEPPEDDDGSPSRGSLIRRLSWRKSRSPSAHSDASAHSSASVRNRDPALCISCSSLAADVEHTFEEIDQTFLKKLHPAAEDAFDEREYLVSPLPGLAEAELAVPCPLCSLLRAVRVSSQSRGDYSLSAFSSRDTNYLIDSNRMFDMDHPARGQARGLAPGFLAVVPQRKGDGAQPWNVKSDWFRDNGMLFRVPPQASLEPHVTRGRSRSGDRLTPEPSAVHSDSSWTQKGIWGREIAQSADLRVVRDWLQFCDRHHPGRCGRRQVTNNIPGFKLIDCTHSPPQVVRGQLSESYAALSYVYGNTASEPWPQAIRDAVTVARQLGLRYLWVDRLCIDGADPQQRMGHIERMDEIFEGAVITIIAVHGQDAAQGLPGIGTTRRPEQPKYRFADGNVTLVSSLRDPRLDIQDSVWYTRGWTYQEGLLARRRLIFTGQQMYWECEGMSCPETLVLPLATYYDREQEKMGDFVRPGLFNGVSFMDGSWEVWKKMPQTTEEPSTLSIFRQSDQHIVQYTRRRLTDDRDSLNAFLGITRRLERTIGHGKLGSIVGIPLWCPATPSTGRGDPARTKLVFALTTCFWHHVQCNDHHPQRRRHLPSWTWAGWRGAVELHSSIAVVEQDGTSRERKVFNHHYVSATQLTRNDSSSLKWSYCPDFVLLAADGRAVYDFQPSREPPSFAPSRYLLRVTNPLVLDKVKAQVHSGGWMFNNVCVDVRMSSGRGTETSASAEAGKPSAIREYLEAHARGERMTILWFIEEAMVMLLVVQRTQSKTWERIGRARMGFRQDARDVLRRFGHLDAMIESLPLRRLGQDIVIE</sequence>
<keyword evidence="4" id="KW-1185">Reference proteome</keyword>
<gene>
    <name evidence="3" type="ORF">AAL_06020</name>
</gene>
<dbReference type="InterPro" id="IPR010730">
    <property type="entry name" value="HET"/>
</dbReference>
<dbReference type="STRING" id="1081109.A0A167ZR27"/>
<dbReference type="EMBL" id="AZGY01000014">
    <property type="protein sequence ID" value="KZZ92988.1"/>
    <property type="molecule type" value="Genomic_DNA"/>
</dbReference>
<dbReference type="PANTHER" id="PTHR33112:SF1">
    <property type="entry name" value="HETEROKARYON INCOMPATIBILITY DOMAIN-CONTAINING PROTEIN"/>
    <property type="match status" value="1"/>
</dbReference>
<evidence type="ECO:0000313" key="4">
    <source>
        <dbReference type="Proteomes" id="UP000078544"/>
    </source>
</evidence>
<dbReference type="AlphaFoldDB" id="A0A167ZR27"/>
<dbReference type="Proteomes" id="UP000078544">
    <property type="component" value="Unassembled WGS sequence"/>
</dbReference>
<accession>A0A167ZR27</accession>
<dbReference type="PANTHER" id="PTHR33112">
    <property type="entry name" value="DOMAIN PROTEIN, PUTATIVE-RELATED"/>
    <property type="match status" value="1"/>
</dbReference>
<evidence type="ECO:0000313" key="3">
    <source>
        <dbReference type="EMBL" id="KZZ92988.1"/>
    </source>
</evidence>
<reference evidence="3 4" key="1">
    <citation type="journal article" date="2016" name="Genome Biol. Evol.">
        <title>Divergent and convergent evolution of fungal pathogenicity.</title>
        <authorList>
            <person name="Shang Y."/>
            <person name="Xiao G."/>
            <person name="Zheng P."/>
            <person name="Cen K."/>
            <person name="Zhan S."/>
            <person name="Wang C."/>
        </authorList>
    </citation>
    <scope>NUCLEOTIDE SEQUENCE [LARGE SCALE GENOMIC DNA]</scope>
    <source>
        <strain evidence="3 4">RCEF 2490</strain>
    </source>
</reference>
<evidence type="ECO:0000256" key="1">
    <source>
        <dbReference type="SAM" id="MobiDB-lite"/>
    </source>
</evidence>
<feature type="compositionally biased region" description="Low complexity" evidence="1">
    <location>
        <begin position="60"/>
        <end position="74"/>
    </location>
</feature>
<protein>
    <submittedName>
        <fullName evidence="3">Heterokaryon incompatibility</fullName>
    </submittedName>
</protein>
<feature type="region of interest" description="Disordered" evidence="1">
    <location>
        <begin position="1"/>
        <end position="74"/>
    </location>
</feature>
<organism evidence="3 4">
    <name type="scientific">Moelleriella libera RCEF 2490</name>
    <dbReference type="NCBI Taxonomy" id="1081109"/>
    <lineage>
        <taxon>Eukaryota</taxon>
        <taxon>Fungi</taxon>
        <taxon>Dikarya</taxon>
        <taxon>Ascomycota</taxon>
        <taxon>Pezizomycotina</taxon>
        <taxon>Sordariomycetes</taxon>
        <taxon>Hypocreomycetidae</taxon>
        <taxon>Hypocreales</taxon>
        <taxon>Clavicipitaceae</taxon>
        <taxon>Moelleriella</taxon>
    </lineage>
</organism>
<evidence type="ECO:0000259" key="2">
    <source>
        <dbReference type="Pfam" id="PF06985"/>
    </source>
</evidence>
<feature type="domain" description="Heterokaryon incompatibility" evidence="2">
    <location>
        <begin position="326"/>
        <end position="453"/>
    </location>
</feature>
<dbReference type="OrthoDB" id="5428863at2759"/>
<comment type="caution">
    <text evidence="3">The sequence shown here is derived from an EMBL/GenBank/DDBJ whole genome shotgun (WGS) entry which is preliminary data.</text>
</comment>